<keyword evidence="2" id="KW-1185">Reference proteome</keyword>
<reference evidence="1 2" key="1">
    <citation type="submission" date="2020-08" db="EMBL/GenBank/DDBJ databases">
        <title>Genomic Encyclopedia of Type Strains, Phase IV (KMG-IV): sequencing the most valuable type-strain genomes for metagenomic binning, comparative biology and taxonomic classification.</title>
        <authorList>
            <person name="Goeker M."/>
        </authorList>
    </citation>
    <scope>NUCLEOTIDE SEQUENCE [LARGE SCALE GENOMIC DNA]</scope>
    <source>
        <strain evidence="1 2">DSM 27026</strain>
    </source>
</reference>
<proteinExistence type="predicted"/>
<dbReference type="AlphaFoldDB" id="A0A840VDP4"/>
<comment type="caution">
    <text evidence="1">The sequence shown here is derived from an EMBL/GenBank/DDBJ whole genome shotgun (WGS) entry which is preliminary data.</text>
</comment>
<protein>
    <submittedName>
        <fullName evidence="1">Uncharacterized protein</fullName>
    </submittedName>
</protein>
<evidence type="ECO:0000313" key="1">
    <source>
        <dbReference type="EMBL" id="MBB5373824.1"/>
    </source>
</evidence>
<accession>A0A840VDP4</accession>
<organism evidence="1 2">
    <name type="scientific">Acidocella aromatica</name>
    <dbReference type="NCBI Taxonomy" id="1303579"/>
    <lineage>
        <taxon>Bacteria</taxon>
        <taxon>Pseudomonadati</taxon>
        <taxon>Pseudomonadota</taxon>
        <taxon>Alphaproteobacteria</taxon>
        <taxon>Acetobacterales</taxon>
        <taxon>Acidocellaceae</taxon>
        <taxon>Acidocella</taxon>
    </lineage>
</organism>
<evidence type="ECO:0000313" key="2">
    <source>
        <dbReference type="Proteomes" id="UP000553706"/>
    </source>
</evidence>
<name>A0A840VDP4_9PROT</name>
<dbReference type="RefSeq" id="WP_183266838.1">
    <property type="nucleotide sequence ID" value="NZ_JACHFJ010000009.1"/>
</dbReference>
<dbReference type="EMBL" id="JACHFJ010000009">
    <property type="protein sequence ID" value="MBB5373824.1"/>
    <property type="molecule type" value="Genomic_DNA"/>
</dbReference>
<dbReference type="Proteomes" id="UP000553706">
    <property type="component" value="Unassembled WGS sequence"/>
</dbReference>
<sequence>MWKKHYLVGGLESLVTNIQLGFGSKRKILKRIIAEHWNPGTAHLPLKIQAQNISNAVCNLFAERAYNQSLTGEWIVYAQHEGQNYYLCLALHKEGDDPKKVNDIIFDRIKHGCLYEFPFLYLQLGIDQNDTTD</sequence>
<gene>
    <name evidence="1" type="ORF">HNP71_002089</name>
</gene>